<keyword evidence="1" id="KW-0812">Transmembrane</keyword>
<feature type="transmembrane region" description="Helical" evidence="1">
    <location>
        <begin position="84"/>
        <end position="105"/>
    </location>
</feature>
<accession>A0ABN9RSR0</accession>
<keyword evidence="1" id="KW-1133">Transmembrane helix</keyword>
<feature type="transmembrane region" description="Helical" evidence="1">
    <location>
        <begin position="157"/>
        <end position="179"/>
    </location>
</feature>
<keyword evidence="3" id="KW-1185">Reference proteome</keyword>
<keyword evidence="1" id="KW-0472">Membrane</keyword>
<dbReference type="EMBL" id="CAUYUJ010007713">
    <property type="protein sequence ID" value="CAK0821745.1"/>
    <property type="molecule type" value="Genomic_DNA"/>
</dbReference>
<gene>
    <name evidence="2" type="ORF">PCOR1329_LOCUS22928</name>
</gene>
<evidence type="ECO:0000313" key="2">
    <source>
        <dbReference type="EMBL" id="CAK0821745.1"/>
    </source>
</evidence>
<reference evidence="2" key="1">
    <citation type="submission" date="2023-10" db="EMBL/GenBank/DDBJ databases">
        <authorList>
            <person name="Chen Y."/>
            <person name="Shah S."/>
            <person name="Dougan E. K."/>
            <person name="Thang M."/>
            <person name="Chan C."/>
        </authorList>
    </citation>
    <scope>NUCLEOTIDE SEQUENCE [LARGE SCALE GENOMIC DNA]</scope>
</reference>
<evidence type="ECO:0000313" key="3">
    <source>
        <dbReference type="Proteomes" id="UP001189429"/>
    </source>
</evidence>
<proteinExistence type="predicted"/>
<evidence type="ECO:0000256" key="1">
    <source>
        <dbReference type="SAM" id="Phobius"/>
    </source>
</evidence>
<dbReference type="Proteomes" id="UP001189429">
    <property type="component" value="Unassembled WGS sequence"/>
</dbReference>
<organism evidence="2 3">
    <name type="scientific">Prorocentrum cordatum</name>
    <dbReference type="NCBI Taxonomy" id="2364126"/>
    <lineage>
        <taxon>Eukaryota</taxon>
        <taxon>Sar</taxon>
        <taxon>Alveolata</taxon>
        <taxon>Dinophyceae</taxon>
        <taxon>Prorocentrales</taxon>
        <taxon>Prorocentraceae</taxon>
        <taxon>Prorocentrum</taxon>
    </lineage>
</organism>
<name>A0ABN9RSR0_9DINO</name>
<feature type="transmembrane region" description="Helical" evidence="1">
    <location>
        <begin position="20"/>
        <end position="39"/>
    </location>
</feature>
<feature type="transmembrane region" description="Helical" evidence="1">
    <location>
        <begin position="51"/>
        <end position="77"/>
    </location>
</feature>
<feature type="transmembrane region" description="Helical" evidence="1">
    <location>
        <begin position="125"/>
        <end position="145"/>
    </location>
</feature>
<sequence>MLVRLLLVKLVLVRLEKCGVVVLVMLLMVPEVVLVWERVAAVVVCAVVEEVMLLVVTVPVDAVVVLVVLLRVAVLVVNVADVTLVVLVPVVRVVRLLMVEVMLLLVEPLVWEEVLDAVKLVNEEAPVVVNVEVTVVVMVLVMVTVDKEVVLVEMVNVRVVLLVVVTVVRVVVLVAGMLVRVVVLVMVASTRHGCAGKEPPALLRLGGDLCPPGASYGNDCQGVVADHGVRGLNCTSTTANTASLHSRMACAPQIRGIADDGMAIHDLISRCRAQVRVVVAMKPSTIGPICGVVCTALRLMTARLMYHHRQKKRSEHPVHAAM</sequence>
<comment type="caution">
    <text evidence="2">The sequence shown here is derived from an EMBL/GenBank/DDBJ whole genome shotgun (WGS) entry which is preliminary data.</text>
</comment>
<protein>
    <submittedName>
        <fullName evidence="2">Uncharacterized protein</fullName>
    </submittedName>
</protein>